<comment type="caution">
    <text evidence="2">The sequence shown here is derived from an EMBL/GenBank/DDBJ whole genome shotgun (WGS) entry which is preliminary data.</text>
</comment>
<name>A0A0F9SAD9_9ZZZZ</name>
<accession>A0A0F9SAD9</accession>
<keyword evidence="1" id="KW-1133">Transmembrane helix</keyword>
<dbReference type="EMBL" id="LAZR01000515">
    <property type="protein sequence ID" value="KKN65850.1"/>
    <property type="molecule type" value="Genomic_DNA"/>
</dbReference>
<protein>
    <submittedName>
        <fullName evidence="2">Uncharacterized protein</fullName>
    </submittedName>
</protein>
<sequence>MTKSKEQLIANCTNKHDRKLIIKDLEKHEKIMNKSHTLTLIAAFFTFIGFAGLLFNDYFILSFIPVFPLMGIVLFYNLKESGIV</sequence>
<organism evidence="2">
    <name type="scientific">marine sediment metagenome</name>
    <dbReference type="NCBI Taxonomy" id="412755"/>
    <lineage>
        <taxon>unclassified sequences</taxon>
        <taxon>metagenomes</taxon>
        <taxon>ecological metagenomes</taxon>
    </lineage>
</organism>
<reference evidence="2" key="1">
    <citation type="journal article" date="2015" name="Nature">
        <title>Complex archaea that bridge the gap between prokaryotes and eukaryotes.</title>
        <authorList>
            <person name="Spang A."/>
            <person name="Saw J.H."/>
            <person name="Jorgensen S.L."/>
            <person name="Zaremba-Niedzwiedzka K."/>
            <person name="Martijn J."/>
            <person name="Lind A.E."/>
            <person name="van Eijk R."/>
            <person name="Schleper C."/>
            <person name="Guy L."/>
            <person name="Ettema T.J."/>
        </authorList>
    </citation>
    <scope>NUCLEOTIDE SEQUENCE</scope>
</reference>
<evidence type="ECO:0000256" key="1">
    <source>
        <dbReference type="SAM" id="Phobius"/>
    </source>
</evidence>
<feature type="transmembrane region" description="Helical" evidence="1">
    <location>
        <begin position="37"/>
        <end position="54"/>
    </location>
</feature>
<dbReference type="AlphaFoldDB" id="A0A0F9SAD9"/>
<feature type="transmembrane region" description="Helical" evidence="1">
    <location>
        <begin position="60"/>
        <end position="78"/>
    </location>
</feature>
<keyword evidence="1" id="KW-0472">Membrane</keyword>
<proteinExistence type="predicted"/>
<keyword evidence="1" id="KW-0812">Transmembrane</keyword>
<evidence type="ECO:0000313" key="2">
    <source>
        <dbReference type="EMBL" id="KKN65850.1"/>
    </source>
</evidence>
<gene>
    <name evidence="2" type="ORF">LCGC14_0477860</name>
</gene>